<evidence type="ECO:0000256" key="6">
    <source>
        <dbReference type="ARBA" id="ARBA00023136"/>
    </source>
</evidence>
<keyword evidence="10" id="KW-1185">Reference proteome</keyword>
<proteinExistence type="inferred from homology"/>
<dbReference type="AlphaFoldDB" id="A0ABD1YLY3"/>
<feature type="transmembrane region" description="Helical" evidence="7">
    <location>
        <begin position="276"/>
        <end position="296"/>
    </location>
</feature>
<feature type="transmembrane region" description="Helical" evidence="7">
    <location>
        <begin position="308"/>
        <end position="328"/>
    </location>
</feature>
<keyword evidence="6 7" id="KW-0472">Membrane</keyword>
<evidence type="ECO:0000256" key="3">
    <source>
        <dbReference type="ARBA" id="ARBA00022692"/>
    </source>
</evidence>
<feature type="transmembrane region" description="Helical" evidence="7">
    <location>
        <begin position="460"/>
        <end position="485"/>
    </location>
</feature>
<feature type="transmembrane region" description="Helical" evidence="7">
    <location>
        <begin position="236"/>
        <end position="256"/>
    </location>
</feature>
<dbReference type="InterPro" id="IPR036259">
    <property type="entry name" value="MFS_trans_sf"/>
</dbReference>
<evidence type="ECO:0000256" key="5">
    <source>
        <dbReference type="ARBA" id="ARBA00023063"/>
    </source>
</evidence>
<dbReference type="GO" id="GO:0015706">
    <property type="term" value="P:nitrate transmembrane transport"/>
    <property type="evidence" value="ECO:0007669"/>
    <property type="project" value="UniProtKB-ARBA"/>
</dbReference>
<dbReference type="InterPro" id="IPR044772">
    <property type="entry name" value="NO3_transporter"/>
</dbReference>
<dbReference type="EMBL" id="JBHFFA010000004">
    <property type="protein sequence ID" value="KAL2631787.1"/>
    <property type="molecule type" value="Genomic_DNA"/>
</dbReference>
<evidence type="ECO:0000259" key="8">
    <source>
        <dbReference type="PROSITE" id="PS50850"/>
    </source>
</evidence>
<keyword evidence="4 7" id="KW-1133">Transmembrane helix</keyword>
<dbReference type="GO" id="GO:0042128">
    <property type="term" value="P:nitrate assimilation"/>
    <property type="evidence" value="ECO:0007669"/>
    <property type="project" value="UniProtKB-KW"/>
</dbReference>
<dbReference type="FunFam" id="1.20.1250.20:FF:000053">
    <property type="entry name" value="Nitrate transporter 2.1"/>
    <property type="match status" value="1"/>
</dbReference>
<gene>
    <name evidence="9" type="ORF">R1flu_016473</name>
</gene>
<accession>A0ABD1YLY3</accession>
<comment type="similarity">
    <text evidence="2">Belongs to the major facilitator superfamily. Nitrate/nitrite porter (TC 2.A.1.8) family.</text>
</comment>
<dbReference type="Gene3D" id="1.20.1250.20">
    <property type="entry name" value="MFS general substrate transporter like domains"/>
    <property type="match status" value="2"/>
</dbReference>
<evidence type="ECO:0000313" key="9">
    <source>
        <dbReference type="EMBL" id="KAL2631787.1"/>
    </source>
</evidence>
<feature type="transmembrane region" description="Helical" evidence="7">
    <location>
        <begin position="434"/>
        <end position="454"/>
    </location>
</feature>
<feature type="transmembrane region" description="Helical" evidence="7">
    <location>
        <begin position="148"/>
        <end position="167"/>
    </location>
</feature>
<comment type="subcellular location">
    <subcellularLocation>
        <location evidence="1">Membrane</location>
        <topology evidence="1">Multi-pass membrane protein</topology>
    </subcellularLocation>
</comment>
<keyword evidence="3 7" id="KW-0812">Transmembrane</keyword>
<dbReference type="InterPro" id="IPR020846">
    <property type="entry name" value="MFS_dom"/>
</dbReference>
<feature type="transmembrane region" description="Helical" evidence="7">
    <location>
        <begin position="396"/>
        <end position="413"/>
    </location>
</feature>
<dbReference type="GO" id="GO:0016020">
    <property type="term" value="C:membrane"/>
    <property type="evidence" value="ECO:0007669"/>
    <property type="project" value="UniProtKB-SubCell"/>
</dbReference>
<protein>
    <recommendedName>
        <fullName evidence="8">Major facilitator superfamily (MFS) profile domain-containing protein</fullName>
    </recommendedName>
</protein>
<name>A0ABD1YLY3_9MARC</name>
<dbReference type="CDD" id="cd17341">
    <property type="entry name" value="MFS_NRT2_like"/>
    <property type="match status" value="1"/>
</dbReference>
<evidence type="ECO:0000256" key="2">
    <source>
        <dbReference type="ARBA" id="ARBA00008432"/>
    </source>
</evidence>
<reference evidence="9 10" key="1">
    <citation type="submission" date="2024-09" db="EMBL/GenBank/DDBJ databases">
        <title>Chromosome-scale assembly of Riccia fluitans.</title>
        <authorList>
            <person name="Paukszto L."/>
            <person name="Sawicki J."/>
            <person name="Karawczyk K."/>
            <person name="Piernik-Szablinska J."/>
            <person name="Szczecinska M."/>
            <person name="Mazdziarz M."/>
        </authorList>
    </citation>
    <scope>NUCLEOTIDE SEQUENCE [LARGE SCALE GENOMIC DNA]</scope>
    <source>
        <strain evidence="9">Rf_01</strain>
        <tissue evidence="9">Aerial parts of the thallus</tissue>
    </source>
</reference>
<sequence length="599" mass="66273">MRPQLSSAKREWNVPNMRRSDKNWLRIQDKEPMTSSSILLSILYVDSSVMQPEHISIEEPHQSVRRSLSEYLVCHPLLGTSSLSSRSSDSPLSVFVPDLESTGTDNSMEYRPVDLKGRPFKLPVDSEHKAKTVRFWTIHHPHMSTFHLSWISFMICFFSTFAAPPLMPIIRDNLGLTKIDIGNAGISSVAGAVISRLLMGTVCDLVGPRFGCSILMMVTAPAIFCMSLVETPTGFILVRFFIGFCLATFVSCQFWMSSMFSTKVVAIANGTAAGWGNMGGGIVQLVMPLVFHVIRFNIGSEKFTAWRIAFFIPGVLQVFMGLVVLFLGQDLPDGNYADLKREGEKIHDTFSKVLYYAVTNYRTYIFALSYGYSFGVELTVDNIIAEYFYDRFDLKLTTAGIVASTFGLMNLFSRPLGGVISDVVAARWGMRGRLWCLWIIQTLGGVFCIILGLLGQLGPAIAVMLIFSFFCQAACGATFGIVPFISRRSLGIVSGATGAGGNIGAVTTQGIFFLTSRYTTEKGIVYMGVMIICCTLLILIVYFPQWGGMLVGPRASATEEEYYKSEWSEDEQALGLHRSSLKFAENAKSERGHHSLLHS</sequence>
<feature type="domain" description="Major facilitator superfamily (MFS) profile" evidence="8">
    <location>
        <begin position="145"/>
        <end position="546"/>
    </location>
</feature>
<evidence type="ECO:0000256" key="7">
    <source>
        <dbReference type="SAM" id="Phobius"/>
    </source>
</evidence>
<evidence type="ECO:0000313" key="10">
    <source>
        <dbReference type="Proteomes" id="UP001605036"/>
    </source>
</evidence>
<evidence type="ECO:0000256" key="1">
    <source>
        <dbReference type="ARBA" id="ARBA00004141"/>
    </source>
</evidence>
<dbReference type="Proteomes" id="UP001605036">
    <property type="component" value="Unassembled WGS sequence"/>
</dbReference>
<feature type="transmembrane region" description="Helical" evidence="7">
    <location>
        <begin position="492"/>
        <end position="512"/>
    </location>
</feature>
<dbReference type="PROSITE" id="PS50850">
    <property type="entry name" value="MFS"/>
    <property type="match status" value="1"/>
</dbReference>
<feature type="transmembrane region" description="Helical" evidence="7">
    <location>
        <begin position="206"/>
        <end position="229"/>
    </location>
</feature>
<dbReference type="Pfam" id="PF07690">
    <property type="entry name" value="MFS_1"/>
    <property type="match status" value="1"/>
</dbReference>
<keyword evidence="5" id="KW-0534">Nitrate assimilation</keyword>
<evidence type="ECO:0000256" key="4">
    <source>
        <dbReference type="ARBA" id="ARBA00022989"/>
    </source>
</evidence>
<feature type="transmembrane region" description="Helical" evidence="7">
    <location>
        <begin position="524"/>
        <end position="544"/>
    </location>
</feature>
<dbReference type="SUPFAM" id="SSF103473">
    <property type="entry name" value="MFS general substrate transporter"/>
    <property type="match status" value="1"/>
</dbReference>
<dbReference type="PANTHER" id="PTHR23515">
    <property type="entry name" value="HIGH-AFFINITY NITRATE TRANSPORTER 2.3"/>
    <property type="match status" value="1"/>
</dbReference>
<dbReference type="InterPro" id="IPR011701">
    <property type="entry name" value="MFS"/>
</dbReference>
<organism evidence="9 10">
    <name type="scientific">Riccia fluitans</name>
    <dbReference type="NCBI Taxonomy" id="41844"/>
    <lineage>
        <taxon>Eukaryota</taxon>
        <taxon>Viridiplantae</taxon>
        <taxon>Streptophyta</taxon>
        <taxon>Embryophyta</taxon>
        <taxon>Marchantiophyta</taxon>
        <taxon>Marchantiopsida</taxon>
        <taxon>Marchantiidae</taxon>
        <taxon>Marchantiales</taxon>
        <taxon>Ricciaceae</taxon>
        <taxon>Riccia</taxon>
    </lineage>
</organism>
<comment type="caution">
    <text evidence="9">The sequence shown here is derived from an EMBL/GenBank/DDBJ whole genome shotgun (WGS) entry which is preliminary data.</text>
</comment>